<keyword evidence="1" id="KW-0175">Coiled coil</keyword>
<gene>
    <name evidence="2" type="ORF">H8S07_04455</name>
</gene>
<evidence type="ECO:0008006" key="4">
    <source>
        <dbReference type="Google" id="ProtNLM"/>
    </source>
</evidence>
<feature type="coiled-coil region" evidence="1">
    <location>
        <begin position="24"/>
        <end position="62"/>
    </location>
</feature>
<accession>A0ABR7ET61</accession>
<dbReference type="EMBL" id="JACOOY010000004">
    <property type="protein sequence ID" value="MBC5664532.1"/>
    <property type="molecule type" value="Genomic_DNA"/>
</dbReference>
<protein>
    <recommendedName>
        <fullName evidence="4">YlbF family regulator</fullName>
    </recommendedName>
</protein>
<keyword evidence="3" id="KW-1185">Reference proteome</keyword>
<organism evidence="2 3">
    <name type="scientific">Dorea hominis</name>
    <dbReference type="NCBI Taxonomy" id="2763040"/>
    <lineage>
        <taxon>Bacteria</taxon>
        <taxon>Bacillati</taxon>
        <taxon>Bacillota</taxon>
        <taxon>Clostridia</taxon>
        <taxon>Lachnospirales</taxon>
        <taxon>Lachnospiraceae</taxon>
        <taxon>Dorea</taxon>
    </lineage>
</organism>
<comment type="caution">
    <text evidence="2">The sequence shown here is derived from an EMBL/GenBank/DDBJ whole genome shotgun (WGS) entry which is preliminary data.</text>
</comment>
<evidence type="ECO:0000313" key="3">
    <source>
        <dbReference type="Proteomes" id="UP000647235"/>
    </source>
</evidence>
<reference evidence="2 3" key="1">
    <citation type="submission" date="2020-08" db="EMBL/GenBank/DDBJ databases">
        <title>Genome public.</title>
        <authorList>
            <person name="Liu C."/>
            <person name="Sun Q."/>
        </authorList>
    </citation>
    <scope>NUCLEOTIDE SEQUENCE [LARGE SCALE GENOMIC DNA]</scope>
    <source>
        <strain evidence="2 3">NSJ-36</strain>
    </source>
</reference>
<dbReference type="RefSeq" id="WP_186855516.1">
    <property type="nucleotide sequence ID" value="NZ_JACOOY010000004.1"/>
</dbReference>
<evidence type="ECO:0000313" key="2">
    <source>
        <dbReference type="EMBL" id="MBC5664532.1"/>
    </source>
</evidence>
<dbReference type="Proteomes" id="UP000647235">
    <property type="component" value="Unassembled WGS sequence"/>
</dbReference>
<proteinExistence type="predicted"/>
<name>A0ABR7ET61_9FIRM</name>
<evidence type="ECO:0000256" key="1">
    <source>
        <dbReference type="SAM" id="Coils"/>
    </source>
</evidence>
<sequence length="111" mass="12995">MNEVFETVAEVLEELRSEAGEREYSVCTKEAKNAAKELKKANQEYEKLLAEISGEQRELLEKYMDIVDHAHFQEEQRAYYQGMIDAIQIFEGLGILKKRNKVKELLMHTEK</sequence>